<protein>
    <submittedName>
        <fullName evidence="1">Uncharacterized protein</fullName>
    </submittedName>
</protein>
<evidence type="ECO:0000313" key="2">
    <source>
        <dbReference type="Proteomes" id="UP001232148"/>
    </source>
</evidence>
<organism evidence="1 2">
    <name type="scientific">Colletotrichum zoysiae</name>
    <dbReference type="NCBI Taxonomy" id="1216348"/>
    <lineage>
        <taxon>Eukaryota</taxon>
        <taxon>Fungi</taxon>
        <taxon>Dikarya</taxon>
        <taxon>Ascomycota</taxon>
        <taxon>Pezizomycotina</taxon>
        <taxon>Sordariomycetes</taxon>
        <taxon>Hypocreomycetidae</taxon>
        <taxon>Glomerellales</taxon>
        <taxon>Glomerellaceae</taxon>
        <taxon>Colletotrichum</taxon>
        <taxon>Colletotrichum graminicola species complex</taxon>
    </lineage>
</organism>
<dbReference type="Proteomes" id="UP001232148">
    <property type="component" value="Unassembled WGS sequence"/>
</dbReference>
<name>A0AAD9H5J8_9PEZI</name>
<gene>
    <name evidence="1" type="ORF">LX32DRAFT_223321</name>
</gene>
<accession>A0AAD9H5J8</accession>
<dbReference type="EMBL" id="MU843074">
    <property type="protein sequence ID" value="KAK2021879.1"/>
    <property type="molecule type" value="Genomic_DNA"/>
</dbReference>
<proteinExistence type="predicted"/>
<sequence>MARVVYLYPGHNCRRALLLHRHPISSTAAIECLIPSRSTSSVRNDRKDCCQERPEYSWSTLKESGAQKTRRAENLLPTGGPSYVQIAATIAAKRWKDIQAMHILGNLKLRKLKMHSVCCSVGIVLLPAAKESLLNHTNSQRETLLERHEQARSAPSRCSSFVRLISNFGRPQTRSQYFHRSQLTLSFCLNRITASERHNSMKSRQTAILLVVISSSEANR</sequence>
<reference evidence="1" key="1">
    <citation type="submission" date="2021-06" db="EMBL/GenBank/DDBJ databases">
        <title>Comparative genomics, transcriptomics and evolutionary studies reveal genomic signatures of adaptation to plant cell wall in hemibiotrophic fungi.</title>
        <authorList>
            <consortium name="DOE Joint Genome Institute"/>
            <person name="Baroncelli R."/>
            <person name="Diaz J.F."/>
            <person name="Benocci T."/>
            <person name="Peng M."/>
            <person name="Battaglia E."/>
            <person name="Haridas S."/>
            <person name="Andreopoulos W."/>
            <person name="Labutti K."/>
            <person name="Pangilinan J."/>
            <person name="Floch G.L."/>
            <person name="Makela M.R."/>
            <person name="Henrissat B."/>
            <person name="Grigoriev I.V."/>
            <person name="Crouch J.A."/>
            <person name="De Vries R.P."/>
            <person name="Sukno S.A."/>
            <person name="Thon M.R."/>
        </authorList>
    </citation>
    <scope>NUCLEOTIDE SEQUENCE</scope>
    <source>
        <strain evidence="1">MAFF235873</strain>
    </source>
</reference>
<comment type="caution">
    <text evidence="1">The sequence shown here is derived from an EMBL/GenBank/DDBJ whole genome shotgun (WGS) entry which is preliminary data.</text>
</comment>
<keyword evidence="2" id="KW-1185">Reference proteome</keyword>
<evidence type="ECO:0000313" key="1">
    <source>
        <dbReference type="EMBL" id="KAK2021879.1"/>
    </source>
</evidence>
<dbReference type="AlphaFoldDB" id="A0AAD9H5J8"/>